<dbReference type="InterPro" id="IPR001841">
    <property type="entry name" value="Znf_RING"/>
</dbReference>
<dbReference type="GO" id="GO:0008270">
    <property type="term" value="F:zinc ion binding"/>
    <property type="evidence" value="ECO:0007669"/>
    <property type="project" value="UniProtKB-KW"/>
</dbReference>
<dbReference type="PROSITE" id="PS50089">
    <property type="entry name" value="ZF_RING_2"/>
    <property type="match status" value="1"/>
</dbReference>
<keyword evidence="7" id="KW-1185">Reference proteome</keyword>
<gene>
    <name evidence="6" type="ORF">HYFRA_00011589</name>
</gene>
<keyword evidence="3" id="KW-0862">Zinc</keyword>
<dbReference type="InterPro" id="IPR013083">
    <property type="entry name" value="Znf_RING/FYVE/PHD"/>
</dbReference>
<evidence type="ECO:0000256" key="2">
    <source>
        <dbReference type="ARBA" id="ARBA00022771"/>
    </source>
</evidence>
<dbReference type="EMBL" id="CAJVRL010000084">
    <property type="protein sequence ID" value="CAG8958745.1"/>
    <property type="molecule type" value="Genomic_DNA"/>
</dbReference>
<dbReference type="Proteomes" id="UP000696280">
    <property type="component" value="Unassembled WGS sequence"/>
</dbReference>
<organism evidence="6 7">
    <name type="scientific">Hymenoscyphus fraxineus</name>
    <dbReference type="NCBI Taxonomy" id="746836"/>
    <lineage>
        <taxon>Eukaryota</taxon>
        <taxon>Fungi</taxon>
        <taxon>Dikarya</taxon>
        <taxon>Ascomycota</taxon>
        <taxon>Pezizomycotina</taxon>
        <taxon>Leotiomycetes</taxon>
        <taxon>Helotiales</taxon>
        <taxon>Helotiaceae</taxon>
        <taxon>Hymenoscyphus</taxon>
    </lineage>
</organism>
<sequence>MHETKTRQRCTEDITTNGRCRFHSNIEVNLDYTCTSCLANPVNYHFSTPPELPNQLPSMPPYSEGFISTLMRRYERVIDGYLDHPIGGDPHSFNRVSFLDSEFLSGACSYLEYSIRYLMLAWVPNTQHPIPDFYLSVFNKDGSSFWKDFPEEIRSRFNLLHFLQEASTVLKVNELLIETLRVDLTLWDSILGNTVMTTDDSPLKPIPLTDLADHEKECFICLENIGLIRINENTGESSPAEAPVRFRCPGKHAFGRSCIETWIKDKEPVTCPSCRQQPAPDLSINEIPHINEPVTPWWIAALRGEPVHVRINELLGEGREHIRPQVSDIGVTQGGSG</sequence>
<feature type="domain" description="RING-type" evidence="5">
    <location>
        <begin position="218"/>
        <end position="275"/>
    </location>
</feature>
<reference evidence="6" key="1">
    <citation type="submission" date="2021-07" db="EMBL/GenBank/DDBJ databases">
        <authorList>
            <person name="Durling M."/>
        </authorList>
    </citation>
    <scope>NUCLEOTIDE SEQUENCE</scope>
</reference>
<proteinExistence type="predicted"/>
<keyword evidence="1" id="KW-0479">Metal-binding</keyword>
<comment type="caution">
    <text evidence="6">The sequence shown here is derived from an EMBL/GenBank/DDBJ whole genome shotgun (WGS) entry which is preliminary data.</text>
</comment>
<dbReference type="Pfam" id="PF00097">
    <property type="entry name" value="zf-C3HC4"/>
    <property type="match status" value="1"/>
</dbReference>
<dbReference type="OrthoDB" id="3657150at2759"/>
<evidence type="ECO:0000256" key="3">
    <source>
        <dbReference type="ARBA" id="ARBA00022833"/>
    </source>
</evidence>
<dbReference type="Gene3D" id="3.30.40.10">
    <property type="entry name" value="Zinc/RING finger domain, C3HC4 (zinc finger)"/>
    <property type="match status" value="1"/>
</dbReference>
<keyword evidence="2 4" id="KW-0863">Zinc-finger</keyword>
<accession>A0A9N9PWX2</accession>
<dbReference type="AlphaFoldDB" id="A0A9N9PWX2"/>
<evidence type="ECO:0000313" key="6">
    <source>
        <dbReference type="EMBL" id="CAG8958745.1"/>
    </source>
</evidence>
<name>A0A9N9PWX2_9HELO</name>
<dbReference type="InterPro" id="IPR018957">
    <property type="entry name" value="Znf_C3HC4_RING-type"/>
</dbReference>
<evidence type="ECO:0000259" key="5">
    <source>
        <dbReference type="PROSITE" id="PS50089"/>
    </source>
</evidence>
<evidence type="ECO:0000256" key="4">
    <source>
        <dbReference type="PROSITE-ProRule" id="PRU00175"/>
    </source>
</evidence>
<protein>
    <recommendedName>
        <fullName evidence="5">RING-type domain-containing protein</fullName>
    </recommendedName>
</protein>
<evidence type="ECO:0000313" key="7">
    <source>
        <dbReference type="Proteomes" id="UP000696280"/>
    </source>
</evidence>
<dbReference type="SUPFAM" id="SSF57850">
    <property type="entry name" value="RING/U-box"/>
    <property type="match status" value="1"/>
</dbReference>
<evidence type="ECO:0000256" key="1">
    <source>
        <dbReference type="ARBA" id="ARBA00022723"/>
    </source>
</evidence>